<name>A0A0K1PE76_9BACT</name>
<evidence type="ECO:0000313" key="7">
    <source>
        <dbReference type="Proteomes" id="UP000055590"/>
    </source>
</evidence>
<dbReference type="SUPFAM" id="SSF47729">
    <property type="entry name" value="IHF-like DNA-binding proteins"/>
    <property type="match status" value="1"/>
</dbReference>
<protein>
    <submittedName>
        <fullName evidence="6">DNA-binding protein HBsu</fullName>
    </submittedName>
</protein>
<dbReference type="STRING" id="1391653.AKJ08_1821"/>
<evidence type="ECO:0000256" key="4">
    <source>
        <dbReference type="RuleBase" id="RU003939"/>
    </source>
</evidence>
<evidence type="ECO:0000256" key="3">
    <source>
        <dbReference type="ARBA" id="ARBA00023125"/>
    </source>
</evidence>
<evidence type="ECO:0000313" key="6">
    <source>
        <dbReference type="EMBL" id="AKU91434.1"/>
    </source>
</evidence>
<accession>A0A0K1PE76</accession>
<evidence type="ECO:0000256" key="2">
    <source>
        <dbReference type="ARBA" id="ARBA00023067"/>
    </source>
</evidence>
<feature type="compositionally biased region" description="Basic residues" evidence="5">
    <location>
        <begin position="72"/>
        <end position="86"/>
    </location>
</feature>
<dbReference type="KEGG" id="vin:AKJ08_1821"/>
<dbReference type="GO" id="GO:0030527">
    <property type="term" value="F:structural constituent of chromatin"/>
    <property type="evidence" value="ECO:0007669"/>
    <property type="project" value="InterPro"/>
</dbReference>
<dbReference type="EMBL" id="CP012332">
    <property type="protein sequence ID" value="AKU91434.1"/>
    <property type="molecule type" value="Genomic_DNA"/>
</dbReference>
<dbReference type="GO" id="GO:0030261">
    <property type="term" value="P:chromosome condensation"/>
    <property type="evidence" value="ECO:0007669"/>
    <property type="project" value="UniProtKB-KW"/>
</dbReference>
<dbReference type="RefSeq" id="WP_050725743.1">
    <property type="nucleotide sequence ID" value="NZ_CP012332.1"/>
</dbReference>
<feature type="region of interest" description="Disordered" evidence="5">
    <location>
        <begin position="1"/>
        <end position="21"/>
    </location>
</feature>
<dbReference type="AlphaFoldDB" id="A0A0K1PE76"/>
<dbReference type="GO" id="GO:0005829">
    <property type="term" value="C:cytosol"/>
    <property type="evidence" value="ECO:0007669"/>
    <property type="project" value="TreeGrafter"/>
</dbReference>
<reference evidence="6 7" key="1">
    <citation type="submission" date="2015-08" db="EMBL/GenBank/DDBJ databases">
        <authorList>
            <person name="Babu N.S."/>
            <person name="Beckwith C.J."/>
            <person name="Beseler K.G."/>
            <person name="Brison A."/>
            <person name="Carone J.V."/>
            <person name="Caskin T.P."/>
            <person name="Diamond M."/>
            <person name="Durham M.E."/>
            <person name="Foxe J.M."/>
            <person name="Go M."/>
            <person name="Henderson B.A."/>
            <person name="Jones I.B."/>
            <person name="McGettigan J.A."/>
            <person name="Micheletti S.J."/>
            <person name="Nasrallah M.E."/>
            <person name="Ortiz D."/>
            <person name="Piller C.R."/>
            <person name="Privatt S.R."/>
            <person name="Schneider S.L."/>
            <person name="Sharp S."/>
            <person name="Smith T.C."/>
            <person name="Stanton J.D."/>
            <person name="Ullery H.E."/>
            <person name="Wilson R.J."/>
            <person name="Serrano M.G."/>
            <person name="Buck G."/>
            <person name="Lee V."/>
            <person name="Wang Y."/>
            <person name="Carvalho R."/>
            <person name="Voegtly L."/>
            <person name="Shi R."/>
            <person name="Duckworth R."/>
            <person name="Johnson A."/>
            <person name="Loviza R."/>
            <person name="Walstead R."/>
            <person name="Shah Z."/>
            <person name="Kiflezghi M."/>
            <person name="Wade K."/>
            <person name="Ball S.L."/>
            <person name="Bradley K.W."/>
            <person name="Asai D.J."/>
            <person name="Bowman C.A."/>
            <person name="Russell D.A."/>
            <person name="Pope W.H."/>
            <person name="Jacobs-Sera D."/>
            <person name="Hendrix R.W."/>
            <person name="Hatfull G.F."/>
        </authorList>
    </citation>
    <scope>NUCLEOTIDE SEQUENCE [LARGE SCALE GENOMIC DNA]</scope>
    <source>
        <strain evidence="6 7">DSM 27710</strain>
    </source>
</reference>
<organism evidence="6 7">
    <name type="scientific">Vulgatibacter incomptus</name>
    <dbReference type="NCBI Taxonomy" id="1391653"/>
    <lineage>
        <taxon>Bacteria</taxon>
        <taxon>Pseudomonadati</taxon>
        <taxon>Myxococcota</taxon>
        <taxon>Myxococcia</taxon>
        <taxon>Myxococcales</taxon>
        <taxon>Cystobacterineae</taxon>
        <taxon>Vulgatibacteraceae</taxon>
        <taxon>Vulgatibacter</taxon>
    </lineage>
</organism>
<dbReference type="Pfam" id="PF00216">
    <property type="entry name" value="Bac_DNA_binding"/>
    <property type="match status" value="1"/>
</dbReference>
<dbReference type="Proteomes" id="UP000055590">
    <property type="component" value="Chromosome"/>
</dbReference>
<sequence>MATKAAAAPKAASTSPSMSTTKLVQAVVEKAGKKKIELSKKQVTGMLDILLETVAEEVRKGNKVSLKNFGVFRRHTKPARPKRKGRNPATGEEITIAAKKAENVIKFRPAKVWKEAVKKSK</sequence>
<dbReference type="GO" id="GO:0003677">
    <property type="term" value="F:DNA binding"/>
    <property type="evidence" value="ECO:0007669"/>
    <property type="project" value="UniProtKB-KW"/>
</dbReference>
<keyword evidence="2" id="KW-0226">DNA condensation</keyword>
<proteinExistence type="inferred from homology"/>
<dbReference type="SMART" id="SM00411">
    <property type="entry name" value="BHL"/>
    <property type="match status" value="1"/>
</dbReference>
<dbReference type="Gene3D" id="4.10.520.10">
    <property type="entry name" value="IHF-like DNA-binding proteins"/>
    <property type="match status" value="1"/>
</dbReference>
<keyword evidence="7" id="KW-1185">Reference proteome</keyword>
<dbReference type="InterPro" id="IPR000119">
    <property type="entry name" value="Hist_DNA-bd"/>
</dbReference>
<feature type="region of interest" description="Disordered" evidence="5">
    <location>
        <begin position="71"/>
        <end position="91"/>
    </location>
</feature>
<comment type="similarity">
    <text evidence="1 4">Belongs to the bacterial histone-like protein family.</text>
</comment>
<evidence type="ECO:0000256" key="1">
    <source>
        <dbReference type="ARBA" id="ARBA00010529"/>
    </source>
</evidence>
<evidence type="ECO:0000256" key="5">
    <source>
        <dbReference type="SAM" id="MobiDB-lite"/>
    </source>
</evidence>
<keyword evidence="3 6" id="KW-0238">DNA-binding</keyword>
<dbReference type="PANTHER" id="PTHR33175">
    <property type="entry name" value="DNA-BINDING PROTEIN HU"/>
    <property type="match status" value="1"/>
</dbReference>
<dbReference type="InterPro" id="IPR010992">
    <property type="entry name" value="IHF-like_DNA-bd_dom_sf"/>
</dbReference>
<gene>
    <name evidence="6" type="ORF">AKJ08_1821</name>
</gene>
<dbReference type="PANTHER" id="PTHR33175:SF3">
    <property type="entry name" value="DNA-BINDING PROTEIN HU-BETA"/>
    <property type="match status" value="1"/>
</dbReference>